<evidence type="ECO:0000313" key="1">
    <source>
        <dbReference type="EMBL" id="MED6256341.1"/>
    </source>
</evidence>
<reference evidence="1 2" key="1">
    <citation type="submission" date="2021-07" db="EMBL/GenBank/DDBJ databases">
        <authorList>
            <person name="Palmer J.M."/>
        </authorList>
    </citation>
    <scope>NUCLEOTIDE SEQUENCE [LARGE SCALE GENOMIC DNA]</scope>
    <source>
        <strain evidence="1 2">AT_MEX2019</strain>
        <tissue evidence="1">Muscle</tissue>
    </source>
</reference>
<feature type="non-terminal residue" evidence="1">
    <location>
        <position position="1"/>
    </location>
</feature>
<keyword evidence="2" id="KW-1185">Reference proteome</keyword>
<sequence>SYFSRGGAPFLGMIVSPYDPANPSPHSQITCLLVKEGQEPSSHNKLPYRFNFLSSQDSPDWEQTMRRAQWIIQKYAQTHGSVQMDRLFRRDSNLTCLEKMMVSLARHLEPLPDGEGDEFLSEIQSLFLSDFISKQKSSYQEEGEPLNISKPVQSDDIAFEQPGKKWSRLKAVFSTALAPTSTDVTRLII</sequence>
<protein>
    <submittedName>
        <fullName evidence="1">Uncharacterized protein</fullName>
    </submittedName>
</protein>
<dbReference type="EMBL" id="JAHUTI010074299">
    <property type="protein sequence ID" value="MED6256341.1"/>
    <property type="molecule type" value="Genomic_DNA"/>
</dbReference>
<proteinExistence type="predicted"/>
<comment type="caution">
    <text evidence="1">The sequence shown here is derived from an EMBL/GenBank/DDBJ whole genome shotgun (WGS) entry which is preliminary data.</text>
</comment>
<evidence type="ECO:0000313" key="2">
    <source>
        <dbReference type="Proteomes" id="UP001345963"/>
    </source>
</evidence>
<organism evidence="1 2">
    <name type="scientific">Ataeniobius toweri</name>
    <dbReference type="NCBI Taxonomy" id="208326"/>
    <lineage>
        <taxon>Eukaryota</taxon>
        <taxon>Metazoa</taxon>
        <taxon>Chordata</taxon>
        <taxon>Craniata</taxon>
        <taxon>Vertebrata</taxon>
        <taxon>Euteleostomi</taxon>
        <taxon>Actinopterygii</taxon>
        <taxon>Neopterygii</taxon>
        <taxon>Teleostei</taxon>
        <taxon>Neoteleostei</taxon>
        <taxon>Acanthomorphata</taxon>
        <taxon>Ovalentaria</taxon>
        <taxon>Atherinomorphae</taxon>
        <taxon>Cyprinodontiformes</taxon>
        <taxon>Goodeidae</taxon>
        <taxon>Ataeniobius</taxon>
    </lineage>
</organism>
<accession>A0ABU7C0B1</accession>
<name>A0ABU7C0B1_9TELE</name>
<gene>
    <name evidence="1" type="ORF">ATANTOWER_024197</name>
</gene>
<dbReference type="Proteomes" id="UP001345963">
    <property type="component" value="Unassembled WGS sequence"/>
</dbReference>